<comment type="similarity">
    <text evidence="2 7">Belongs to the glucose-6-phosphate dehydrogenase family.</text>
</comment>
<proteinExistence type="inferred from homology"/>
<feature type="binding site" evidence="7">
    <location>
        <position position="379"/>
    </location>
    <ligand>
        <name>substrate</name>
    </ligand>
</feature>
<dbReference type="SUPFAM" id="SSF55347">
    <property type="entry name" value="Glyceraldehyde-3-phosphate dehydrogenase-like, C-terminal domain"/>
    <property type="match status" value="1"/>
</dbReference>
<dbReference type="PANTHER" id="PTHR23429">
    <property type="entry name" value="GLUCOSE-6-PHOSPHATE 1-DEHYDROGENASE G6PD"/>
    <property type="match status" value="1"/>
</dbReference>
<dbReference type="EC" id="1.1.1.49" evidence="7"/>
<accession>C2EUP1</accession>
<feature type="active site" description="Proton acceptor" evidence="7">
    <location>
        <position position="283"/>
    </location>
</feature>
<feature type="binding site" evidence="7">
    <location>
        <position position="89"/>
    </location>
    <ligand>
        <name>NADP(+)</name>
        <dbReference type="ChEBI" id="CHEBI:58349"/>
    </ligand>
</feature>
<reference evidence="10 11" key="1">
    <citation type="submission" date="2009-01" db="EMBL/GenBank/DDBJ databases">
        <authorList>
            <person name="Qin X."/>
            <person name="Bachman B."/>
            <person name="Battles P."/>
            <person name="Bell A."/>
            <person name="Bess C."/>
            <person name="Bickham C."/>
            <person name="Chaboub L."/>
            <person name="Chen D."/>
            <person name="Coyle M."/>
            <person name="Deiros D.R."/>
            <person name="Dinh H."/>
            <person name="Forbes L."/>
            <person name="Fowler G."/>
            <person name="Francisco L."/>
            <person name="Fu Q."/>
            <person name="Gubbala S."/>
            <person name="Hale W."/>
            <person name="Han Y."/>
            <person name="Hemphill L."/>
            <person name="Highlander S.K."/>
            <person name="Hirani K."/>
            <person name="Hogues M."/>
            <person name="Jackson L."/>
            <person name="Jakkamsetti A."/>
            <person name="Javaid M."/>
            <person name="Jiang H."/>
            <person name="Korchina V."/>
            <person name="Kovar C."/>
            <person name="Lara F."/>
            <person name="Lee S."/>
            <person name="Mata R."/>
            <person name="Mathew T."/>
            <person name="Moen C."/>
            <person name="Morales K."/>
            <person name="Munidasa M."/>
            <person name="Nazareth L."/>
            <person name="Ngo R."/>
            <person name="Nguyen L."/>
            <person name="Okwuonu G."/>
            <person name="Ongeri F."/>
            <person name="Patil S."/>
            <person name="Petrosino J."/>
            <person name="Pham C."/>
            <person name="Pham P."/>
            <person name="Pu L.-L."/>
            <person name="Puazo M."/>
            <person name="Raj R."/>
            <person name="Reid J."/>
            <person name="Rouhana J."/>
            <person name="Saada N."/>
            <person name="Shang Y."/>
            <person name="Simmons D."/>
            <person name="Thornton R."/>
            <person name="Warren J."/>
            <person name="Weissenberger G."/>
            <person name="Zhang J."/>
            <person name="Zhang L."/>
            <person name="Zhou C."/>
            <person name="Zhu D."/>
            <person name="Muzny D."/>
            <person name="Worley K."/>
            <person name="Gibbs R."/>
        </authorList>
    </citation>
    <scope>NUCLEOTIDE SEQUENCE [LARGE SCALE GENOMIC DNA]</scope>
    <source>
        <strain evidence="10 11">ATCC 49540</strain>
    </source>
</reference>
<dbReference type="InterPro" id="IPR001282">
    <property type="entry name" value="G6P_DH"/>
</dbReference>
<name>C2EUP1_9LACO</name>
<dbReference type="Pfam" id="PF02781">
    <property type="entry name" value="G6PD_C"/>
    <property type="match status" value="1"/>
</dbReference>
<evidence type="ECO:0000256" key="2">
    <source>
        <dbReference type="ARBA" id="ARBA00009975"/>
    </source>
</evidence>
<feature type="binding site" evidence="7">
    <location>
        <position position="191"/>
    </location>
    <ligand>
        <name>NADP(+)</name>
        <dbReference type="ChEBI" id="CHEBI:58349"/>
    </ligand>
</feature>
<keyword evidence="3 7" id="KW-0313">Glucose metabolism</keyword>
<protein>
    <recommendedName>
        <fullName evidence="7">Glucose-6-phosphate 1-dehydrogenase</fullName>
        <shortName evidence="7">G6PD</shortName>
        <ecNumber evidence="7">1.1.1.49</ecNumber>
    </recommendedName>
</protein>
<sequence length="534" mass="61040">MIHYLCKEFIEKTFTIFNAELPSKVYNCSVRRFSEYSEGVNILATENKALITLFGATGDLAKRKLYTSLFKLYQKGYLADHFALLGTSRHEMSDEEFQEMVLNSIKDIPAKDGEAEEFSKHFFYCAHDVTKPEHYAKLKDRLAELDKQFGTEGNRLFYMSMAPQFFGTIAINIKKQGLLTDNGYNRLVIEKPFGRDFDSAKKLNDELSQTFEENQIFRIDHYLGKEMVQNIQALRFGNPVIEALWNNRYIDNIQVTLSEKLGVEERAGYYDNSGALRDMVQNHIMQVVAQLAMEEPVAFTDDDVRVEKIKALRSLRVYTPSQAAANFVRGQYGADGSQPDYRHEDGVDPESGTETFVAAKLMFDNYRWSGVPFYVRTGKKLADKFTRIDVVFKKPLIDIFANPNSGNEQALHSNVLTVFVEPKSGFALQLNAKHVGQGYTTEPVDLKFLQSDSAKKESPEPYERLFHDALEGNHTNFASWAEIAYAWKFVDVIRNLWDIEKPQFPNYTPGSMGPAAATELLARDGRKWVYDLNK</sequence>
<dbReference type="InterPro" id="IPR019796">
    <property type="entry name" value="G6P_DH_AS"/>
</dbReference>
<dbReference type="HOGENOM" id="CLU_013524_5_0_9"/>
<evidence type="ECO:0000256" key="3">
    <source>
        <dbReference type="ARBA" id="ARBA00022526"/>
    </source>
</evidence>
<feature type="binding site" evidence="7">
    <location>
        <position position="278"/>
    </location>
    <ligand>
        <name>substrate</name>
    </ligand>
</feature>
<dbReference type="SUPFAM" id="SSF51735">
    <property type="entry name" value="NAD(P)-binding Rossmann-fold domains"/>
    <property type="match status" value="1"/>
</dbReference>
<dbReference type="Proteomes" id="UP000004483">
    <property type="component" value="Unassembled WGS sequence"/>
</dbReference>
<dbReference type="eggNOG" id="COG0364">
    <property type="taxonomic scope" value="Bacteria"/>
</dbReference>
<dbReference type="GO" id="GO:0050661">
    <property type="term" value="F:NADP binding"/>
    <property type="evidence" value="ECO:0007669"/>
    <property type="project" value="UniProtKB-UniRule"/>
</dbReference>
<dbReference type="HAMAP" id="MF_00966">
    <property type="entry name" value="G6PD"/>
    <property type="match status" value="1"/>
</dbReference>
<evidence type="ECO:0000256" key="6">
    <source>
        <dbReference type="ARBA" id="ARBA00023277"/>
    </source>
</evidence>
<dbReference type="GO" id="GO:0004345">
    <property type="term" value="F:glucose-6-phosphate dehydrogenase activity"/>
    <property type="evidence" value="ECO:0007669"/>
    <property type="project" value="UniProtKB-UniRule"/>
</dbReference>
<dbReference type="AlphaFoldDB" id="C2EUP1"/>
<dbReference type="GO" id="GO:0009051">
    <property type="term" value="P:pentose-phosphate shunt, oxidative branch"/>
    <property type="evidence" value="ECO:0007669"/>
    <property type="project" value="TreeGrafter"/>
</dbReference>
<comment type="pathway">
    <text evidence="1 7">Carbohydrate degradation; pentose phosphate pathway; D-ribulose 5-phosphate from D-glucose 6-phosphate (oxidative stage): step 1/3.</text>
</comment>
<feature type="binding site" evidence="7">
    <location>
        <begin position="128"/>
        <end position="129"/>
    </location>
    <ligand>
        <name>NADP(+)</name>
        <dbReference type="ChEBI" id="CHEBI:58349"/>
    </ligand>
</feature>
<evidence type="ECO:0000313" key="11">
    <source>
        <dbReference type="Proteomes" id="UP000004483"/>
    </source>
</evidence>
<dbReference type="NCBIfam" id="TIGR00871">
    <property type="entry name" value="zwf"/>
    <property type="match status" value="1"/>
</dbReference>
<evidence type="ECO:0000259" key="9">
    <source>
        <dbReference type="Pfam" id="PF02781"/>
    </source>
</evidence>
<dbReference type="EMBL" id="ACGV01000133">
    <property type="protein sequence ID" value="EEJ40368.1"/>
    <property type="molecule type" value="Genomic_DNA"/>
</dbReference>
<organism evidence="10 11">
    <name type="scientific">Limosilactobacillus vaginalis DSM 5837 = ATCC 49540</name>
    <dbReference type="NCBI Taxonomy" id="1423814"/>
    <lineage>
        <taxon>Bacteria</taxon>
        <taxon>Bacillati</taxon>
        <taxon>Bacillota</taxon>
        <taxon>Bacilli</taxon>
        <taxon>Lactobacillales</taxon>
        <taxon>Lactobacillaceae</taxon>
        <taxon>Limosilactobacillus</taxon>
    </lineage>
</organism>
<dbReference type="UniPathway" id="UPA00115">
    <property type="reaction ID" value="UER00408"/>
</dbReference>
<dbReference type="Gene3D" id="3.30.360.10">
    <property type="entry name" value="Dihydrodipicolinate Reductase, domain 2"/>
    <property type="match status" value="1"/>
</dbReference>
<keyword evidence="6 7" id="KW-0119">Carbohydrate metabolism</keyword>
<dbReference type="GO" id="GO:0005829">
    <property type="term" value="C:cytosol"/>
    <property type="evidence" value="ECO:0007669"/>
    <property type="project" value="TreeGrafter"/>
</dbReference>
<feature type="domain" description="Glucose-6-phosphate dehydrogenase C-terminal" evidence="9">
    <location>
        <begin position="233"/>
        <end position="528"/>
    </location>
</feature>
<evidence type="ECO:0000313" key="10">
    <source>
        <dbReference type="EMBL" id="EEJ40368.1"/>
    </source>
</evidence>
<dbReference type="STRING" id="1423814.HMPREF0549_1177"/>
<dbReference type="PIRSF" id="PIRSF000110">
    <property type="entry name" value="G6PD"/>
    <property type="match status" value="1"/>
</dbReference>
<keyword evidence="5 7" id="KW-0560">Oxidoreductase</keyword>
<dbReference type="InterPro" id="IPR022674">
    <property type="entry name" value="G6P_DH_NAD-bd"/>
</dbReference>
<dbReference type="PANTHER" id="PTHR23429:SF0">
    <property type="entry name" value="GLUCOSE-6-PHOSPHATE 1-DEHYDROGENASE"/>
    <property type="match status" value="1"/>
</dbReference>
<comment type="function">
    <text evidence="7">Catalyzes the oxidation of glucose 6-phosphate to 6-phosphogluconolactone.</text>
</comment>
<feature type="binding site" evidence="7">
    <location>
        <position position="384"/>
    </location>
    <ligand>
        <name>substrate</name>
    </ligand>
</feature>
<evidence type="ECO:0000256" key="7">
    <source>
        <dbReference type="HAMAP-Rule" id="MF_00966"/>
    </source>
</evidence>
<feature type="binding site" evidence="7">
    <location>
        <position position="259"/>
    </location>
    <ligand>
        <name>substrate</name>
    </ligand>
</feature>
<dbReference type="InterPro" id="IPR022675">
    <property type="entry name" value="G6P_DH_C"/>
</dbReference>
<keyword evidence="4 7" id="KW-0521">NADP</keyword>
<evidence type="ECO:0000256" key="1">
    <source>
        <dbReference type="ARBA" id="ARBA00004937"/>
    </source>
</evidence>
<dbReference type="GO" id="GO:0006006">
    <property type="term" value="P:glucose metabolic process"/>
    <property type="evidence" value="ECO:0007669"/>
    <property type="project" value="UniProtKB-KW"/>
</dbReference>
<evidence type="ECO:0000256" key="5">
    <source>
        <dbReference type="ARBA" id="ARBA00023002"/>
    </source>
</evidence>
<comment type="catalytic activity">
    <reaction evidence="7">
        <text>D-glucose 6-phosphate + NADP(+) = 6-phospho-D-glucono-1,5-lactone + NADPH + H(+)</text>
        <dbReference type="Rhea" id="RHEA:15841"/>
        <dbReference type="ChEBI" id="CHEBI:15378"/>
        <dbReference type="ChEBI" id="CHEBI:57783"/>
        <dbReference type="ChEBI" id="CHEBI:57955"/>
        <dbReference type="ChEBI" id="CHEBI:58349"/>
        <dbReference type="ChEBI" id="CHEBI:61548"/>
        <dbReference type="EC" id="1.1.1.49"/>
    </reaction>
</comment>
<feature type="binding site" evidence="7">
    <location>
        <begin position="55"/>
        <end position="62"/>
    </location>
    <ligand>
        <name>NADP(+)</name>
        <dbReference type="ChEBI" id="CHEBI:58349"/>
    </ligand>
</feature>
<gene>
    <name evidence="7 10" type="primary">zwf</name>
    <name evidence="10" type="ORF">HMPREF0549_1177</name>
</gene>
<dbReference type="Pfam" id="PF00479">
    <property type="entry name" value="G6PD_N"/>
    <property type="match status" value="1"/>
</dbReference>
<evidence type="ECO:0000259" key="8">
    <source>
        <dbReference type="Pfam" id="PF00479"/>
    </source>
</evidence>
<dbReference type="PRINTS" id="PR00079">
    <property type="entry name" value="G6PDHDRGNASE"/>
</dbReference>
<dbReference type="InterPro" id="IPR036291">
    <property type="entry name" value="NAD(P)-bd_dom_sf"/>
</dbReference>
<evidence type="ECO:0000256" key="4">
    <source>
        <dbReference type="ARBA" id="ARBA00022857"/>
    </source>
</evidence>
<dbReference type="PROSITE" id="PS00069">
    <property type="entry name" value="G6P_DEHYDROGENASE"/>
    <property type="match status" value="1"/>
</dbReference>
<feature type="binding site" evidence="7">
    <location>
        <position position="225"/>
    </location>
    <ligand>
        <name>substrate</name>
    </ligand>
</feature>
<comment type="caution">
    <text evidence="10">The sequence shown here is derived from an EMBL/GenBank/DDBJ whole genome shotgun (WGS) entry which is preliminary data.</text>
</comment>
<feature type="domain" description="Glucose-6-phosphate dehydrogenase NAD-binding" evidence="8">
    <location>
        <begin position="53"/>
        <end position="230"/>
    </location>
</feature>
<feature type="binding site" evidence="7">
    <location>
        <position position="221"/>
    </location>
    <ligand>
        <name>substrate</name>
    </ligand>
</feature>
<dbReference type="Gene3D" id="3.40.50.720">
    <property type="entry name" value="NAD(P)-binding Rossmann-like Domain"/>
    <property type="match status" value="1"/>
</dbReference>